<name>A0A9P6E8L0_9AGAR</name>
<dbReference type="Proteomes" id="UP000807306">
    <property type="component" value="Unassembled WGS sequence"/>
</dbReference>
<comment type="caution">
    <text evidence="1">The sequence shown here is derived from an EMBL/GenBank/DDBJ whole genome shotgun (WGS) entry which is preliminary data.</text>
</comment>
<reference evidence="1" key="1">
    <citation type="submission" date="2020-11" db="EMBL/GenBank/DDBJ databases">
        <authorList>
            <consortium name="DOE Joint Genome Institute"/>
            <person name="Ahrendt S."/>
            <person name="Riley R."/>
            <person name="Andreopoulos W."/>
            <person name="Labutti K."/>
            <person name="Pangilinan J."/>
            <person name="Ruiz-Duenas F.J."/>
            <person name="Barrasa J.M."/>
            <person name="Sanchez-Garcia M."/>
            <person name="Camarero S."/>
            <person name="Miyauchi S."/>
            <person name="Serrano A."/>
            <person name="Linde D."/>
            <person name="Babiker R."/>
            <person name="Drula E."/>
            <person name="Ayuso-Fernandez I."/>
            <person name="Pacheco R."/>
            <person name="Padilla G."/>
            <person name="Ferreira P."/>
            <person name="Barriuso J."/>
            <person name="Kellner H."/>
            <person name="Castanera R."/>
            <person name="Alfaro M."/>
            <person name="Ramirez L."/>
            <person name="Pisabarro A.G."/>
            <person name="Kuo A."/>
            <person name="Tritt A."/>
            <person name="Lipzen A."/>
            <person name="He G."/>
            <person name="Yan M."/>
            <person name="Ng V."/>
            <person name="Cullen D."/>
            <person name="Martin F."/>
            <person name="Rosso M.-N."/>
            <person name="Henrissat B."/>
            <person name="Hibbett D."/>
            <person name="Martinez A.T."/>
            <person name="Grigoriev I.V."/>
        </authorList>
    </citation>
    <scope>NUCLEOTIDE SEQUENCE</scope>
    <source>
        <strain evidence="1">CBS 506.95</strain>
    </source>
</reference>
<gene>
    <name evidence="1" type="ORF">CPB83DRAFT_909928</name>
</gene>
<evidence type="ECO:0000313" key="1">
    <source>
        <dbReference type="EMBL" id="KAF9524383.1"/>
    </source>
</evidence>
<evidence type="ECO:0000313" key="2">
    <source>
        <dbReference type="Proteomes" id="UP000807306"/>
    </source>
</evidence>
<sequence length="425" mass="48875">MLSLPVEILDLFVDHIDDSSEEGMKTLGACMLSSKTLFFRARGRIFSTIDLDRDTDHEGLKELLEYQAANYPPLLPSIKTLEVRWRREWLEENNTRPEEREGMIDILFLLATPTSRIWNLKFNFSREQLPDLGPKDKTYRAMRAIFSIPTVQSLHLLFGRNIPAEMFDIFMLRKLRLHMVEFNFKALLSTIATAPSAISNCVNPATRFRQLSVLYPIHLPSIWKRSSTSPFGSLQSLVVRLGYIRKCHSDLDFGNLLSISQHSLKNLRVYLCADLLRSYPHTLQPLKSLLTLTYVLRSSPAYPSRERMTDWNVESLLESLATLNDAPNSLQHIAIHLNVHLDKIIPQNIQFKDDQQRKDLLDALSSPRFATVANIKILVQVASMGSMIDVDVPFLVDFPLQTKIDYPRIKVTTRRFRGFIDEEDS</sequence>
<protein>
    <submittedName>
        <fullName evidence="1">Uncharacterized protein</fullName>
    </submittedName>
</protein>
<proteinExistence type="predicted"/>
<accession>A0A9P6E8L0</accession>
<dbReference type="AlphaFoldDB" id="A0A9P6E8L0"/>
<organism evidence="1 2">
    <name type="scientific">Crepidotus variabilis</name>
    <dbReference type="NCBI Taxonomy" id="179855"/>
    <lineage>
        <taxon>Eukaryota</taxon>
        <taxon>Fungi</taxon>
        <taxon>Dikarya</taxon>
        <taxon>Basidiomycota</taxon>
        <taxon>Agaricomycotina</taxon>
        <taxon>Agaricomycetes</taxon>
        <taxon>Agaricomycetidae</taxon>
        <taxon>Agaricales</taxon>
        <taxon>Agaricineae</taxon>
        <taxon>Crepidotaceae</taxon>
        <taxon>Crepidotus</taxon>
    </lineage>
</organism>
<keyword evidence="2" id="KW-1185">Reference proteome</keyword>
<dbReference type="EMBL" id="MU157899">
    <property type="protein sequence ID" value="KAF9524383.1"/>
    <property type="molecule type" value="Genomic_DNA"/>
</dbReference>